<organism evidence="1 2">
    <name type="scientific">Monopterus albus</name>
    <name type="common">Swamp eel</name>
    <dbReference type="NCBI Taxonomy" id="43700"/>
    <lineage>
        <taxon>Eukaryota</taxon>
        <taxon>Metazoa</taxon>
        <taxon>Chordata</taxon>
        <taxon>Craniata</taxon>
        <taxon>Vertebrata</taxon>
        <taxon>Euteleostomi</taxon>
        <taxon>Actinopterygii</taxon>
        <taxon>Neopterygii</taxon>
        <taxon>Teleostei</taxon>
        <taxon>Neoteleostei</taxon>
        <taxon>Acanthomorphata</taxon>
        <taxon>Anabantaria</taxon>
        <taxon>Synbranchiformes</taxon>
        <taxon>Synbranchidae</taxon>
        <taxon>Monopterus</taxon>
    </lineage>
</organism>
<proteinExistence type="predicted"/>
<name>A0A3Q3J9F5_MONAL</name>
<evidence type="ECO:0000313" key="1">
    <source>
        <dbReference type="Ensembl" id="ENSMALP00000010112.1"/>
    </source>
</evidence>
<reference evidence="1" key="1">
    <citation type="submission" date="2025-08" db="UniProtKB">
        <authorList>
            <consortium name="Ensembl"/>
        </authorList>
    </citation>
    <scope>IDENTIFICATION</scope>
</reference>
<keyword evidence="2" id="KW-1185">Reference proteome</keyword>
<sequence length="62" mass="6779">QNIHSDLLTQTQGHGLNRLLSCQLDSPVGYWFFSSTNSAPGPTTCMSLWLALGEIQEHSGEC</sequence>
<accession>A0A3Q3J9F5</accession>
<dbReference type="Ensembl" id="ENSMALT00000010329.1">
    <property type="protein sequence ID" value="ENSMALP00000010112.1"/>
    <property type="gene ID" value="ENSMALG00000007202.1"/>
</dbReference>
<reference evidence="1" key="2">
    <citation type="submission" date="2025-09" db="UniProtKB">
        <authorList>
            <consortium name="Ensembl"/>
        </authorList>
    </citation>
    <scope>IDENTIFICATION</scope>
</reference>
<dbReference type="Proteomes" id="UP000261600">
    <property type="component" value="Unplaced"/>
</dbReference>
<dbReference type="AlphaFoldDB" id="A0A3Q3J9F5"/>
<evidence type="ECO:0000313" key="2">
    <source>
        <dbReference type="Proteomes" id="UP000261600"/>
    </source>
</evidence>
<protein>
    <submittedName>
        <fullName evidence="1">Uncharacterized protein</fullName>
    </submittedName>
</protein>